<accession>A0AAD9P647</accession>
<comment type="caution">
    <text evidence="2">The sequence shown here is derived from an EMBL/GenBank/DDBJ whole genome shotgun (WGS) entry which is preliminary data.</text>
</comment>
<dbReference type="AlphaFoldDB" id="A0AAD9P647"/>
<organism evidence="2 3">
    <name type="scientific">Ridgeia piscesae</name>
    <name type="common">Tubeworm</name>
    <dbReference type="NCBI Taxonomy" id="27915"/>
    <lineage>
        <taxon>Eukaryota</taxon>
        <taxon>Metazoa</taxon>
        <taxon>Spiralia</taxon>
        <taxon>Lophotrochozoa</taxon>
        <taxon>Annelida</taxon>
        <taxon>Polychaeta</taxon>
        <taxon>Sedentaria</taxon>
        <taxon>Canalipalpata</taxon>
        <taxon>Sabellida</taxon>
        <taxon>Siboglinidae</taxon>
        <taxon>Ridgeia</taxon>
    </lineage>
</organism>
<evidence type="ECO:0000256" key="1">
    <source>
        <dbReference type="SAM" id="MobiDB-lite"/>
    </source>
</evidence>
<reference evidence="2" key="1">
    <citation type="journal article" date="2023" name="Mol. Biol. Evol.">
        <title>Third-Generation Sequencing Reveals the Adaptive Role of the Epigenome in Three Deep-Sea Polychaetes.</title>
        <authorList>
            <person name="Perez M."/>
            <person name="Aroh O."/>
            <person name="Sun Y."/>
            <person name="Lan Y."/>
            <person name="Juniper S.K."/>
            <person name="Young C.R."/>
            <person name="Angers B."/>
            <person name="Qian P.Y."/>
        </authorList>
    </citation>
    <scope>NUCLEOTIDE SEQUENCE</scope>
    <source>
        <strain evidence="2">R07B-5</strain>
    </source>
</reference>
<feature type="compositionally biased region" description="Polar residues" evidence="1">
    <location>
        <begin position="23"/>
        <end position="39"/>
    </location>
</feature>
<name>A0AAD9P647_RIDPI</name>
<dbReference type="EMBL" id="JAODUO010000126">
    <property type="protein sequence ID" value="KAK2188655.1"/>
    <property type="molecule type" value="Genomic_DNA"/>
</dbReference>
<evidence type="ECO:0000313" key="3">
    <source>
        <dbReference type="Proteomes" id="UP001209878"/>
    </source>
</evidence>
<evidence type="ECO:0000313" key="2">
    <source>
        <dbReference type="EMBL" id="KAK2188655.1"/>
    </source>
</evidence>
<sequence length="119" mass="13101">MPPAGRVTAMSSRMVPRSCRVPASSTGPHGTHCVSPTPSHYRNARGRASEMAFDLCQCTTSAVNHFVFKRRAYPEQASMKPTSLLLSSYDGIHLYSCMLSCLRKDFRFYATSAKSAATF</sequence>
<proteinExistence type="predicted"/>
<feature type="region of interest" description="Disordered" evidence="1">
    <location>
        <begin position="18"/>
        <end position="39"/>
    </location>
</feature>
<gene>
    <name evidence="2" type="ORF">NP493_126g06017</name>
</gene>
<keyword evidence="3" id="KW-1185">Reference proteome</keyword>
<dbReference type="Proteomes" id="UP001209878">
    <property type="component" value="Unassembled WGS sequence"/>
</dbReference>
<protein>
    <submittedName>
        <fullName evidence="2">Uncharacterized protein</fullName>
    </submittedName>
</protein>